<comment type="caution">
    <text evidence="5">The sequence shown here is derived from an EMBL/GenBank/DDBJ whole genome shotgun (WGS) entry which is preliminary data.</text>
</comment>
<dbReference type="Pfam" id="PF00381">
    <property type="entry name" value="PTS-HPr"/>
    <property type="match status" value="1"/>
</dbReference>
<reference evidence="5 6" key="1">
    <citation type="submission" date="2021-10" db="EMBL/GenBank/DDBJ databases">
        <title>Anaerobic single-cell dispensing facilitates the cultivation of human gut bacteria.</title>
        <authorList>
            <person name="Afrizal A."/>
        </authorList>
    </citation>
    <scope>NUCLEOTIDE SEQUENCE [LARGE SCALE GENOMIC DNA]</scope>
    <source>
        <strain evidence="5 6">CLA-AA-H246</strain>
    </source>
</reference>
<dbReference type="PANTHER" id="PTHR33705">
    <property type="entry name" value="PHOSPHOCARRIER PROTEIN HPR"/>
    <property type="match status" value="1"/>
</dbReference>
<evidence type="ECO:0000256" key="2">
    <source>
        <dbReference type="ARBA" id="ARBA00022490"/>
    </source>
</evidence>
<dbReference type="SUPFAM" id="SSF55594">
    <property type="entry name" value="HPr-like"/>
    <property type="match status" value="1"/>
</dbReference>
<evidence type="ECO:0000256" key="3">
    <source>
        <dbReference type="ARBA" id="ARBA00022683"/>
    </source>
</evidence>
<dbReference type="PANTHER" id="PTHR33705:SF2">
    <property type="entry name" value="PHOSPHOCARRIER PROTEIN NPR"/>
    <property type="match status" value="1"/>
</dbReference>
<evidence type="ECO:0000256" key="1">
    <source>
        <dbReference type="ARBA" id="ARBA00004496"/>
    </source>
</evidence>
<dbReference type="Proteomes" id="UP001299235">
    <property type="component" value="Unassembled WGS sequence"/>
</dbReference>
<dbReference type="NCBIfam" id="TIGR01003">
    <property type="entry name" value="PTS_HPr_family"/>
    <property type="match status" value="1"/>
</dbReference>
<proteinExistence type="predicted"/>
<accession>A0ABS8EUQ8</accession>
<evidence type="ECO:0000259" key="4">
    <source>
        <dbReference type="PROSITE" id="PS51350"/>
    </source>
</evidence>
<organism evidence="5 6">
    <name type="scientific">Hominisplanchenecus faecis</name>
    <dbReference type="NCBI Taxonomy" id="2885351"/>
    <lineage>
        <taxon>Bacteria</taxon>
        <taxon>Bacillati</taxon>
        <taxon>Bacillota</taxon>
        <taxon>Clostridia</taxon>
        <taxon>Lachnospirales</taxon>
        <taxon>Lachnospiraceae</taxon>
        <taxon>Hominisplanchenecus</taxon>
    </lineage>
</organism>
<comment type="subcellular location">
    <subcellularLocation>
        <location evidence="1">Cytoplasm</location>
    </subcellularLocation>
</comment>
<dbReference type="Gene3D" id="3.30.1340.10">
    <property type="entry name" value="HPr-like"/>
    <property type="match status" value="1"/>
</dbReference>
<keyword evidence="6" id="KW-1185">Reference proteome</keyword>
<feature type="domain" description="HPr" evidence="4">
    <location>
        <begin position="1"/>
        <end position="86"/>
    </location>
</feature>
<evidence type="ECO:0000313" key="6">
    <source>
        <dbReference type="Proteomes" id="UP001299235"/>
    </source>
</evidence>
<dbReference type="InterPro" id="IPR035895">
    <property type="entry name" value="HPr-like_sf"/>
</dbReference>
<name>A0ABS8EUQ8_9FIRM</name>
<evidence type="ECO:0000313" key="5">
    <source>
        <dbReference type="EMBL" id="MCC2148548.1"/>
    </source>
</evidence>
<dbReference type="InterPro" id="IPR000032">
    <property type="entry name" value="HPr-like"/>
</dbReference>
<sequence>MKQFTYTIQDSMGIHARPAGLLVKAAAAFKDTTIEISSNGKKADVKRIMAIMSMGVKQGAEVTVTCEGADEDAAAEAMEKFFKENL</sequence>
<dbReference type="PRINTS" id="PR00107">
    <property type="entry name" value="PHOSPHOCPHPR"/>
</dbReference>
<dbReference type="CDD" id="cd00367">
    <property type="entry name" value="PTS-HPr_like"/>
    <property type="match status" value="1"/>
</dbReference>
<gene>
    <name evidence="5" type="ORF">LKD42_04665</name>
</gene>
<dbReference type="EMBL" id="JAJEQE010000010">
    <property type="protein sequence ID" value="MCC2148548.1"/>
    <property type="molecule type" value="Genomic_DNA"/>
</dbReference>
<dbReference type="PROSITE" id="PS51350">
    <property type="entry name" value="PTS_HPR_DOM"/>
    <property type="match status" value="1"/>
</dbReference>
<dbReference type="InterPro" id="IPR050399">
    <property type="entry name" value="HPr"/>
</dbReference>
<keyword evidence="3" id="KW-0598">Phosphotransferase system</keyword>
<protein>
    <submittedName>
        <fullName evidence="5">HPr family phosphocarrier protein</fullName>
    </submittedName>
</protein>
<dbReference type="RefSeq" id="WP_022119410.1">
    <property type="nucleotide sequence ID" value="NZ_JAJEQE010000010.1"/>
</dbReference>
<keyword evidence="2" id="KW-0963">Cytoplasm</keyword>